<keyword evidence="3" id="KW-1185">Reference proteome</keyword>
<feature type="region of interest" description="Disordered" evidence="1">
    <location>
        <begin position="1"/>
        <end position="21"/>
    </location>
</feature>
<dbReference type="EMBL" id="JAHYIQ010000010">
    <property type="protein sequence ID" value="KAK1128677.1"/>
    <property type="molecule type" value="Genomic_DNA"/>
</dbReference>
<evidence type="ECO:0000313" key="3">
    <source>
        <dbReference type="Proteomes" id="UP001177670"/>
    </source>
</evidence>
<reference evidence="2" key="1">
    <citation type="submission" date="2021-10" db="EMBL/GenBank/DDBJ databases">
        <title>Melipona bicolor Genome sequencing and assembly.</title>
        <authorList>
            <person name="Araujo N.S."/>
            <person name="Arias M.C."/>
        </authorList>
    </citation>
    <scope>NUCLEOTIDE SEQUENCE</scope>
    <source>
        <strain evidence="2">USP_2M_L1-L4_2017</strain>
        <tissue evidence="2">Whole body</tissue>
    </source>
</reference>
<dbReference type="Proteomes" id="UP001177670">
    <property type="component" value="Unassembled WGS sequence"/>
</dbReference>
<sequence>MTRLLGCEDEDEGVHGKQVGHDLVPREELAFADLGGTEIQTGGVRQPRNTDGGSRQLLNKP</sequence>
<organism evidence="2 3">
    <name type="scientific">Melipona bicolor</name>
    <dbReference type="NCBI Taxonomy" id="60889"/>
    <lineage>
        <taxon>Eukaryota</taxon>
        <taxon>Metazoa</taxon>
        <taxon>Ecdysozoa</taxon>
        <taxon>Arthropoda</taxon>
        <taxon>Hexapoda</taxon>
        <taxon>Insecta</taxon>
        <taxon>Pterygota</taxon>
        <taxon>Neoptera</taxon>
        <taxon>Endopterygota</taxon>
        <taxon>Hymenoptera</taxon>
        <taxon>Apocrita</taxon>
        <taxon>Aculeata</taxon>
        <taxon>Apoidea</taxon>
        <taxon>Anthophila</taxon>
        <taxon>Apidae</taxon>
        <taxon>Melipona</taxon>
    </lineage>
</organism>
<accession>A0AA40G0G2</accession>
<evidence type="ECO:0000313" key="2">
    <source>
        <dbReference type="EMBL" id="KAK1128677.1"/>
    </source>
</evidence>
<name>A0AA40G0G2_9HYME</name>
<feature type="region of interest" description="Disordered" evidence="1">
    <location>
        <begin position="36"/>
        <end position="61"/>
    </location>
</feature>
<protein>
    <submittedName>
        <fullName evidence="2">Uncharacterized protein</fullName>
    </submittedName>
</protein>
<dbReference type="AlphaFoldDB" id="A0AA40G0G2"/>
<proteinExistence type="predicted"/>
<evidence type="ECO:0000256" key="1">
    <source>
        <dbReference type="SAM" id="MobiDB-lite"/>
    </source>
</evidence>
<gene>
    <name evidence="2" type="ORF">K0M31_003132</name>
</gene>
<feature type="compositionally biased region" description="Polar residues" evidence="1">
    <location>
        <begin position="47"/>
        <end position="61"/>
    </location>
</feature>
<comment type="caution">
    <text evidence="2">The sequence shown here is derived from an EMBL/GenBank/DDBJ whole genome shotgun (WGS) entry which is preliminary data.</text>
</comment>